<gene>
    <name evidence="2" type="ORF">EZS27_016790</name>
</gene>
<comment type="caution">
    <text evidence="2">The sequence shown here is derived from an EMBL/GenBank/DDBJ whole genome shotgun (WGS) entry which is preliminary data.</text>
</comment>
<proteinExistence type="predicted"/>
<reference evidence="2" key="1">
    <citation type="submission" date="2019-03" db="EMBL/GenBank/DDBJ databases">
        <title>Single cell metagenomics reveals metabolic interactions within the superorganism composed of flagellate Streblomastix strix and complex community of Bacteroidetes bacteria on its surface.</title>
        <authorList>
            <person name="Treitli S.C."/>
            <person name="Kolisko M."/>
            <person name="Husnik F."/>
            <person name="Keeling P."/>
            <person name="Hampl V."/>
        </authorList>
    </citation>
    <scope>NUCLEOTIDE SEQUENCE</scope>
    <source>
        <strain evidence="2">STM</strain>
    </source>
</reference>
<accession>A0A5J4RP86</accession>
<name>A0A5J4RP86_9ZZZZ</name>
<protein>
    <submittedName>
        <fullName evidence="2">Uncharacterized protein</fullName>
    </submittedName>
</protein>
<sequence>MLFWKLGANFNFIIMKKIIFRIALCVGLIFCFTQNSFAQEQTSDELKAEREALKSELKAEQTQERQKKLDELKDPGTVGTESVDKLAESSVLLLAGTKGFNETIPELYKRTIGETIDGVTDVTVQKPTLDELTNLAASIALQVTAVSETSDAVSKAAADVKALSPLKAPKALKSLNFSKDVLSLTLPELQLSAKVVNHLINTLKSADNN</sequence>
<evidence type="ECO:0000256" key="1">
    <source>
        <dbReference type="SAM" id="MobiDB-lite"/>
    </source>
</evidence>
<evidence type="ECO:0000313" key="2">
    <source>
        <dbReference type="EMBL" id="KAA6334940.1"/>
    </source>
</evidence>
<organism evidence="2">
    <name type="scientific">termite gut metagenome</name>
    <dbReference type="NCBI Taxonomy" id="433724"/>
    <lineage>
        <taxon>unclassified sequences</taxon>
        <taxon>metagenomes</taxon>
        <taxon>organismal metagenomes</taxon>
    </lineage>
</organism>
<dbReference type="AlphaFoldDB" id="A0A5J4RP86"/>
<dbReference type="EMBL" id="SNRY01000944">
    <property type="protein sequence ID" value="KAA6334940.1"/>
    <property type="molecule type" value="Genomic_DNA"/>
</dbReference>
<feature type="compositionally biased region" description="Basic and acidic residues" evidence="1">
    <location>
        <begin position="55"/>
        <end position="74"/>
    </location>
</feature>
<feature type="region of interest" description="Disordered" evidence="1">
    <location>
        <begin position="55"/>
        <end position="77"/>
    </location>
</feature>